<accession>A0A8X6EXS0</accession>
<dbReference type="EMBL" id="BMAO01010023">
    <property type="protein sequence ID" value="GFQ64252.1"/>
    <property type="molecule type" value="Genomic_DNA"/>
</dbReference>
<dbReference type="AlphaFoldDB" id="A0A8X6EXS0"/>
<protein>
    <submittedName>
        <fullName evidence="1">Uncharacterized protein</fullName>
    </submittedName>
</protein>
<evidence type="ECO:0000313" key="2">
    <source>
        <dbReference type="Proteomes" id="UP000887116"/>
    </source>
</evidence>
<proteinExistence type="predicted"/>
<name>A0A8X6EXS0_TRICU</name>
<comment type="caution">
    <text evidence="1">The sequence shown here is derived from an EMBL/GenBank/DDBJ whole genome shotgun (WGS) entry which is preliminary data.</text>
</comment>
<gene>
    <name evidence="1" type="ORF">TNCT_637151</name>
</gene>
<dbReference type="Proteomes" id="UP000887116">
    <property type="component" value="Unassembled WGS sequence"/>
</dbReference>
<reference evidence="1" key="1">
    <citation type="submission" date="2020-07" db="EMBL/GenBank/DDBJ databases">
        <title>Multicomponent nature underlies the extraordinary mechanical properties of spider dragline silk.</title>
        <authorList>
            <person name="Kono N."/>
            <person name="Nakamura H."/>
            <person name="Mori M."/>
            <person name="Yoshida Y."/>
            <person name="Ohtoshi R."/>
            <person name="Malay A.D."/>
            <person name="Moran D.A.P."/>
            <person name="Tomita M."/>
            <person name="Numata K."/>
            <person name="Arakawa K."/>
        </authorList>
    </citation>
    <scope>NUCLEOTIDE SEQUENCE</scope>
</reference>
<keyword evidence="2" id="KW-1185">Reference proteome</keyword>
<evidence type="ECO:0000313" key="1">
    <source>
        <dbReference type="EMBL" id="GFQ64252.1"/>
    </source>
</evidence>
<organism evidence="1 2">
    <name type="scientific">Trichonephila clavata</name>
    <name type="common">Joro spider</name>
    <name type="synonym">Nephila clavata</name>
    <dbReference type="NCBI Taxonomy" id="2740835"/>
    <lineage>
        <taxon>Eukaryota</taxon>
        <taxon>Metazoa</taxon>
        <taxon>Ecdysozoa</taxon>
        <taxon>Arthropoda</taxon>
        <taxon>Chelicerata</taxon>
        <taxon>Arachnida</taxon>
        <taxon>Araneae</taxon>
        <taxon>Araneomorphae</taxon>
        <taxon>Entelegynae</taxon>
        <taxon>Araneoidea</taxon>
        <taxon>Nephilidae</taxon>
        <taxon>Trichonephila</taxon>
    </lineage>
</organism>
<sequence>MERRCYLNGGNIGSFLNSGTFGSFQDVKALGTMEKSTITGGQNNSSSSETPKIYECWRSDFDAIRRCREISELLSEIKQFAM</sequence>